<protein>
    <submittedName>
        <fullName evidence="1">Uncharacterized protein</fullName>
    </submittedName>
</protein>
<accession>A0A5J4UFI6</accession>
<dbReference type="Proteomes" id="UP000324800">
    <property type="component" value="Unassembled WGS sequence"/>
</dbReference>
<evidence type="ECO:0000313" key="1">
    <source>
        <dbReference type="EMBL" id="KAA6368325.1"/>
    </source>
</evidence>
<dbReference type="AlphaFoldDB" id="A0A5J4UFI6"/>
<proteinExistence type="predicted"/>
<sequence>MSHSLFQYNLRTIDIKPQYIPIKAIPLLQDYKISNPFHPLQTIPSTQQNNSSKVPYSSPPYHLIDMKFPIGCRLNQFRNAWQQLGAWEIVKIGIQADWIPSESIGYLERNRRIPDQTRALQSKNQLEILAQVMQM</sequence>
<evidence type="ECO:0000313" key="2">
    <source>
        <dbReference type="Proteomes" id="UP000324800"/>
    </source>
</evidence>
<name>A0A5J4UFI6_9EUKA</name>
<comment type="caution">
    <text evidence="1">The sequence shown here is derived from an EMBL/GenBank/DDBJ whole genome shotgun (WGS) entry which is preliminary data.</text>
</comment>
<organism evidence="1 2">
    <name type="scientific">Streblomastix strix</name>
    <dbReference type="NCBI Taxonomy" id="222440"/>
    <lineage>
        <taxon>Eukaryota</taxon>
        <taxon>Metamonada</taxon>
        <taxon>Preaxostyla</taxon>
        <taxon>Oxymonadida</taxon>
        <taxon>Streblomastigidae</taxon>
        <taxon>Streblomastix</taxon>
    </lineage>
</organism>
<gene>
    <name evidence="1" type="ORF">EZS28_036148</name>
</gene>
<reference evidence="1 2" key="1">
    <citation type="submission" date="2019-03" db="EMBL/GenBank/DDBJ databases">
        <title>Single cell metagenomics reveals metabolic interactions within the superorganism composed of flagellate Streblomastix strix and complex community of Bacteroidetes bacteria on its surface.</title>
        <authorList>
            <person name="Treitli S.C."/>
            <person name="Kolisko M."/>
            <person name="Husnik F."/>
            <person name="Keeling P."/>
            <person name="Hampl V."/>
        </authorList>
    </citation>
    <scope>NUCLEOTIDE SEQUENCE [LARGE SCALE GENOMIC DNA]</scope>
    <source>
        <strain evidence="1">ST1C</strain>
    </source>
</reference>
<dbReference type="EMBL" id="SNRW01017460">
    <property type="protein sequence ID" value="KAA6368325.1"/>
    <property type="molecule type" value="Genomic_DNA"/>
</dbReference>